<comment type="similarity">
    <text evidence="3">Belongs to the MoxR family.</text>
</comment>
<reference evidence="7 8" key="1">
    <citation type="submission" date="2006-10" db="EMBL/GenBank/DDBJ databases">
        <authorList>
            <person name="Fleischmann R.D."/>
            <person name="Dodson R.J."/>
            <person name="Haft D.H."/>
            <person name="Merkel J.S."/>
            <person name="Nelson W.C."/>
            <person name="Fraser C.M."/>
        </authorList>
    </citation>
    <scope>NUCLEOTIDE SEQUENCE [LARGE SCALE GENOMIC DNA]</scope>
    <source>
        <strain evidence="7 8">104</strain>
    </source>
</reference>
<dbReference type="Pfam" id="PF07726">
    <property type="entry name" value="AAA_3"/>
    <property type="match status" value="1"/>
</dbReference>
<gene>
    <name evidence="7" type="ordered locus">MAV_3299</name>
</gene>
<dbReference type="InterPro" id="IPR011703">
    <property type="entry name" value="ATPase_AAA-3"/>
</dbReference>
<dbReference type="PANTHER" id="PTHR42759">
    <property type="entry name" value="MOXR FAMILY PROTEIN"/>
    <property type="match status" value="1"/>
</dbReference>
<name>A0A0H2ZYD4_MYCA1</name>
<accession>A0A0H2ZYD4</accession>
<dbReference type="GeneID" id="75270702"/>
<dbReference type="AlphaFoldDB" id="A0A0H2ZYD4"/>
<evidence type="ECO:0000259" key="5">
    <source>
        <dbReference type="Pfam" id="PF07726"/>
    </source>
</evidence>
<evidence type="ECO:0000256" key="3">
    <source>
        <dbReference type="ARBA" id="ARBA00061607"/>
    </source>
</evidence>
<dbReference type="InterPro" id="IPR027417">
    <property type="entry name" value="P-loop_NTPase"/>
</dbReference>
<dbReference type="KEGG" id="mav:MAV_3299"/>
<protein>
    <submittedName>
        <fullName evidence="7">MoxR protein</fullName>
    </submittedName>
</protein>
<feature type="domain" description="ATPase AAA-3" evidence="5">
    <location>
        <begin position="76"/>
        <end position="206"/>
    </location>
</feature>
<dbReference type="PANTHER" id="PTHR42759:SF1">
    <property type="entry name" value="MAGNESIUM-CHELATASE SUBUNIT CHLD"/>
    <property type="match status" value="1"/>
</dbReference>
<evidence type="ECO:0000256" key="2">
    <source>
        <dbReference type="ARBA" id="ARBA00022840"/>
    </source>
</evidence>
<dbReference type="GO" id="GO:0005524">
    <property type="term" value="F:ATP binding"/>
    <property type="evidence" value="ECO:0007669"/>
    <property type="project" value="UniProtKB-KW"/>
</dbReference>
<organism evidence="7 8">
    <name type="scientific">Mycobacterium avium (strain 104)</name>
    <dbReference type="NCBI Taxonomy" id="243243"/>
    <lineage>
        <taxon>Bacteria</taxon>
        <taxon>Bacillati</taxon>
        <taxon>Actinomycetota</taxon>
        <taxon>Actinomycetes</taxon>
        <taxon>Mycobacteriales</taxon>
        <taxon>Mycobacteriaceae</taxon>
        <taxon>Mycobacterium</taxon>
        <taxon>Mycobacterium avium complex (MAC)</taxon>
    </lineage>
</organism>
<evidence type="ECO:0000313" key="8">
    <source>
        <dbReference type="Proteomes" id="UP000001574"/>
    </source>
</evidence>
<dbReference type="EMBL" id="CP000479">
    <property type="protein sequence ID" value="ABK66681.1"/>
    <property type="molecule type" value="Genomic_DNA"/>
</dbReference>
<sequence>MTAAGGPPPGAGGYSGPGGQSGPGAHEAPTGGAGAGNGLAAEVQTLERAIFEVKRIIVGQDQLVERMLVGLLSKGHVLLEGVPGVAKTLAVETFAKVVGGTFARIQFTPDLVPTDIIGTRIYRQGKEEFDTELGPVVVNFLLADEINRAPAKVQSALLEVMQERHVSIGGKTFPLPNPFLVMATQNPIEHEGVYPLPEAQRDRFLFKINVGYPSPEEEREIIYRMGVRPPEPKQILNTGDLVRLQDIAANVFVHHALVDYVVRVVTATRHPEQLGMNDVKTWISFGASPRASLGIIAGARSLALVRGRDYVIPQDVVDVIPDVLRHRLVLTYDALADEISPEIVINRVLQTVALPQVNAVPQQGHSVPPVMQPAGAASGR</sequence>
<feature type="compositionally biased region" description="Pro residues" evidence="4">
    <location>
        <begin position="1"/>
        <end position="10"/>
    </location>
</feature>
<dbReference type="InterPro" id="IPR041628">
    <property type="entry name" value="ChlI/MoxR_AAA_lid"/>
</dbReference>
<keyword evidence="1" id="KW-0547">Nucleotide-binding</keyword>
<feature type="domain" description="ChlI/MoxR AAA lid" evidence="6">
    <location>
        <begin position="279"/>
        <end position="344"/>
    </location>
</feature>
<keyword evidence="2" id="KW-0067">ATP-binding</keyword>
<dbReference type="FunFam" id="3.40.50.300:FF:000640">
    <property type="entry name" value="MoxR family ATPase"/>
    <property type="match status" value="1"/>
</dbReference>
<dbReference type="Gene3D" id="1.10.8.80">
    <property type="entry name" value="Magnesium chelatase subunit I, C-Terminal domain"/>
    <property type="match status" value="1"/>
</dbReference>
<dbReference type="GO" id="GO:0016887">
    <property type="term" value="F:ATP hydrolysis activity"/>
    <property type="evidence" value="ECO:0007669"/>
    <property type="project" value="InterPro"/>
</dbReference>
<dbReference type="InterPro" id="IPR050764">
    <property type="entry name" value="CbbQ/NirQ/NorQ/GpvN"/>
</dbReference>
<dbReference type="Pfam" id="PF17863">
    <property type="entry name" value="AAA_lid_2"/>
    <property type="match status" value="1"/>
</dbReference>
<dbReference type="Gene3D" id="3.40.50.300">
    <property type="entry name" value="P-loop containing nucleotide triphosphate hydrolases"/>
    <property type="match status" value="1"/>
</dbReference>
<dbReference type="RefSeq" id="WP_003876097.1">
    <property type="nucleotide sequence ID" value="NC_008595.1"/>
</dbReference>
<dbReference type="CDD" id="cd00009">
    <property type="entry name" value="AAA"/>
    <property type="match status" value="1"/>
</dbReference>
<dbReference type="HOGENOM" id="CLU_034716_2_0_11"/>
<dbReference type="Proteomes" id="UP000001574">
    <property type="component" value="Chromosome"/>
</dbReference>
<evidence type="ECO:0000256" key="4">
    <source>
        <dbReference type="SAM" id="MobiDB-lite"/>
    </source>
</evidence>
<evidence type="ECO:0000313" key="7">
    <source>
        <dbReference type="EMBL" id="ABK66681.1"/>
    </source>
</evidence>
<evidence type="ECO:0000259" key="6">
    <source>
        <dbReference type="Pfam" id="PF17863"/>
    </source>
</evidence>
<feature type="compositionally biased region" description="Gly residues" evidence="4">
    <location>
        <begin position="11"/>
        <end position="22"/>
    </location>
</feature>
<evidence type="ECO:0000256" key="1">
    <source>
        <dbReference type="ARBA" id="ARBA00022741"/>
    </source>
</evidence>
<proteinExistence type="inferred from homology"/>
<feature type="region of interest" description="Disordered" evidence="4">
    <location>
        <begin position="1"/>
        <end position="36"/>
    </location>
</feature>
<dbReference type="PIRSF" id="PIRSF002849">
    <property type="entry name" value="AAA_ATPase_chaperone_MoxR_prd"/>
    <property type="match status" value="1"/>
</dbReference>
<dbReference type="SUPFAM" id="SSF52540">
    <property type="entry name" value="P-loop containing nucleoside triphosphate hydrolases"/>
    <property type="match status" value="1"/>
</dbReference>